<reference evidence="2" key="1">
    <citation type="submission" date="2020-11" db="EMBL/GenBank/DDBJ databases">
        <authorList>
            <consortium name="DOE Joint Genome Institute"/>
            <person name="Ahrendt S."/>
            <person name="Riley R."/>
            <person name="Andreopoulos W."/>
            <person name="Labutti K."/>
            <person name="Pangilinan J."/>
            <person name="Ruiz-Duenas F.J."/>
            <person name="Barrasa J.M."/>
            <person name="Sanchez-Garcia M."/>
            <person name="Camarero S."/>
            <person name="Miyauchi S."/>
            <person name="Serrano A."/>
            <person name="Linde D."/>
            <person name="Babiker R."/>
            <person name="Drula E."/>
            <person name="Ayuso-Fernandez I."/>
            <person name="Pacheco R."/>
            <person name="Padilla G."/>
            <person name="Ferreira P."/>
            <person name="Barriuso J."/>
            <person name="Kellner H."/>
            <person name="Castanera R."/>
            <person name="Alfaro M."/>
            <person name="Ramirez L."/>
            <person name="Pisabarro A.G."/>
            <person name="Kuo A."/>
            <person name="Tritt A."/>
            <person name="Lipzen A."/>
            <person name="He G."/>
            <person name="Yan M."/>
            <person name="Ng V."/>
            <person name="Cullen D."/>
            <person name="Martin F."/>
            <person name="Rosso M.-N."/>
            <person name="Henrissat B."/>
            <person name="Hibbett D."/>
            <person name="Martinez A.T."/>
            <person name="Grigoriev I.V."/>
        </authorList>
    </citation>
    <scope>NUCLEOTIDE SEQUENCE</scope>
    <source>
        <strain evidence="2">CBS 247.69</strain>
    </source>
</reference>
<keyword evidence="3" id="KW-1185">Reference proteome</keyword>
<proteinExistence type="predicted"/>
<dbReference type="AlphaFoldDB" id="A0A9P6CDS4"/>
<evidence type="ECO:0000313" key="2">
    <source>
        <dbReference type="EMBL" id="KAF9457313.1"/>
    </source>
</evidence>
<dbReference type="EMBL" id="MU150377">
    <property type="protein sequence ID" value="KAF9457313.1"/>
    <property type="molecule type" value="Genomic_DNA"/>
</dbReference>
<sequence length="352" mass="39744">MKKTELPLLRLRNTRAEEGKRWGATIINNFFFSVDTMHLVHTSFDPSTAEILTKKKRQRRGALAPLPHMSRGPPNPLPNPRGVRRSPTTPKTVHVPIWLAPPVNLIGASHEWTLLTSTSTKVSASLWIVQGRISFASEDLRASWLGGGEPCTRKTLFFPEWLRAENSGSGLPYPYWSLGSVLWIVEGVGSITTLDHCWGYSHIEAINEKRIAQKYGQFPVLEKSSSERPLAVVGWVNWVVFLRSACGSATLTPEERKRISEHGPKNRIYDGNVQVSSDDCNSFDDGRFLQWSLVRLITCARIILWNDDTTPPLSIVNHTLKMGPSEIIRAWLFFEGLLATEWVDDHRRRLGT</sequence>
<gene>
    <name evidence="2" type="ORF">BDZ94DRAFT_1240880</name>
</gene>
<organism evidence="2 3">
    <name type="scientific">Collybia nuda</name>
    <dbReference type="NCBI Taxonomy" id="64659"/>
    <lineage>
        <taxon>Eukaryota</taxon>
        <taxon>Fungi</taxon>
        <taxon>Dikarya</taxon>
        <taxon>Basidiomycota</taxon>
        <taxon>Agaricomycotina</taxon>
        <taxon>Agaricomycetes</taxon>
        <taxon>Agaricomycetidae</taxon>
        <taxon>Agaricales</taxon>
        <taxon>Tricholomatineae</taxon>
        <taxon>Clitocybaceae</taxon>
        <taxon>Collybia</taxon>
    </lineage>
</organism>
<name>A0A9P6CDS4_9AGAR</name>
<evidence type="ECO:0000256" key="1">
    <source>
        <dbReference type="SAM" id="MobiDB-lite"/>
    </source>
</evidence>
<dbReference type="Proteomes" id="UP000807353">
    <property type="component" value="Unassembled WGS sequence"/>
</dbReference>
<comment type="caution">
    <text evidence="2">The sequence shown here is derived from an EMBL/GenBank/DDBJ whole genome shotgun (WGS) entry which is preliminary data.</text>
</comment>
<evidence type="ECO:0000313" key="3">
    <source>
        <dbReference type="Proteomes" id="UP000807353"/>
    </source>
</evidence>
<feature type="region of interest" description="Disordered" evidence="1">
    <location>
        <begin position="55"/>
        <end position="89"/>
    </location>
</feature>
<protein>
    <submittedName>
        <fullName evidence="2">Uncharacterized protein</fullName>
    </submittedName>
</protein>
<accession>A0A9P6CDS4</accession>